<dbReference type="AlphaFoldDB" id="U1KTL6"/>
<reference evidence="2" key="2">
    <citation type="submission" date="2013-04" db="EMBL/GenBank/DDBJ databases">
        <title>Genome sequence of Pseudoalteromonas citrea.</title>
        <authorList>
            <person name="Xie B.-B."/>
            <person name="Rong J.-C."/>
            <person name="Qin Q.-L."/>
            <person name="Shu Y.-L."/>
            <person name="Zhang Y.-Z."/>
        </authorList>
    </citation>
    <scope>NUCLEOTIDE SEQUENCE</scope>
    <source>
        <strain evidence="2">NCIMB 1889</strain>
    </source>
</reference>
<dbReference type="OrthoDB" id="5368544at2"/>
<gene>
    <name evidence="2" type="ORF">PCIT_01805</name>
</gene>
<evidence type="ECO:0000313" key="2">
    <source>
        <dbReference type="EMBL" id="ERG20274.1"/>
    </source>
</evidence>
<organism evidence="2">
    <name type="scientific">Pseudoalteromonas citrea DSM 8771</name>
    <dbReference type="NCBI Taxonomy" id="1117314"/>
    <lineage>
        <taxon>Bacteria</taxon>
        <taxon>Pseudomonadati</taxon>
        <taxon>Pseudomonadota</taxon>
        <taxon>Gammaproteobacteria</taxon>
        <taxon>Alteromonadales</taxon>
        <taxon>Pseudoalteromonadaceae</taxon>
        <taxon>Pseudoalteromonas</taxon>
    </lineage>
</organism>
<sequence>MLRATLLVLLLFCSWTQAQQDLVVIVNKTNPTDTLSHKAVVDMFMGKYLAFPDGSMAQTYDYQKDSQIRSTFLSAITGRSISQINAYWSRVRFSGKVSPPQVFPDVMTVLDKVAHTANAIAYVPAHTVTAQVKVVYTIAQ</sequence>
<dbReference type="Gene3D" id="3.40.190.10">
    <property type="entry name" value="Periplasmic binding protein-like II"/>
    <property type="match status" value="1"/>
</dbReference>
<name>U1KTL6_9GAMM</name>
<protein>
    <recommendedName>
        <fullName evidence="3">Phosphate ABC transporter substrate-binding protein</fullName>
    </recommendedName>
</protein>
<dbReference type="eggNOG" id="COG0226">
    <property type="taxonomic scope" value="Bacteria"/>
</dbReference>
<proteinExistence type="predicted"/>
<accession>U1KTL6</accession>
<evidence type="ECO:0000256" key="1">
    <source>
        <dbReference type="SAM" id="SignalP"/>
    </source>
</evidence>
<comment type="caution">
    <text evidence="2">The sequence shown here is derived from an EMBL/GenBank/DDBJ whole genome shotgun (WGS) entry which is preliminary data.</text>
</comment>
<dbReference type="SUPFAM" id="SSF53850">
    <property type="entry name" value="Periplasmic binding protein-like II"/>
    <property type="match status" value="1"/>
</dbReference>
<feature type="chain" id="PRO_5004614996" description="Phosphate ABC transporter substrate-binding protein" evidence="1">
    <location>
        <begin position="19"/>
        <end position="140"/>
    </location>
</feature>
<keyword evidence="1" id="KW-0732">Signal</keyword>
<dbReference type="EMBL" id="AHBZ02000027">
    <property type="protein sequence ID" value="ERG20274.1"/>
    <property type="molecule type" value="Genomic_DNA"/>
</dbReference>
<evidence type="ECO:0008006" key="3">
    <source>
        <dbReference type="Google" id="ProtNLM"/>
    </source>
</evidence>
<dbReference type="STRING" id="1117314.PCIT_01805"/>
<reference evidence="2" key="1">
    <citation type="journal article" date="2012" name="J. Bacteriol.">
        <title>Genome sequences of type strains of seven species of the marine bacterium Pseudoalteromonas.</title>
        <authorList>
            <person name="Xie B.B."/>
            <person name="Shu Y.L."/>
            <person name="Qin Q.L."/>
            <person name="Rong J.C."/>
            <person name="Zhang X.Y."/>
            <person name="Chen X.L."/>
            <person name="Shi M."/>
            <person name="He H.L."/>
            <person name="Zhou B.C."/>
            <person name="Zhang Y.Z."/>
        </authorList>
    </citation>
    <scope>NUCLEOTIDE SEQUENCE [LARGE SCALE GENOMIC DNA]</scope>
    <source>
        <strain evidence="2">NCIMB 1889</strain>
    </source>
</reference>
<feature type="signal peptide" evidence="1">
    <location>
        <begin position="1"/>
        <end position="18"/>
    </location>
</feature>